<feature type="region of interest" description="Disordered" evidence="3">
    <location>
        <begin position="1"/>
        <end position="21"/>
    </location>
</feature>
<dbReference type="Proteomes" id="UP000290900">
    <property type="component" value="Unassembled WGS sequence"/>
</dbReference>
<dbReference type="PANTHER" id="PTHR11360">
    <property type="entry name" value="MONOCARBOXYLATE TRANSPORTER"/>
    <property type="match status" value="1"/>
</dbReference>
<dbReference type="GO" id="GO:0016020">
    <property type="term" value="C:membrane"/>
    <property type="evidence" value="ECO:0007669"/>
    <property type="project" value="UniProtKB-SubCell"/>
</dbReference>
<evidence type="ECO:0000256" key="2">
    <source>
        <dbReference type="ARBA" id="ARBA00006727"/>
    </source>
</evidence>
<evidence type="ECO:0000256" key="4">
    <source>
        <dbReference type="SAM" id="Phobius"/>
    </source>
</evidence>
<dbReference type="InterPro" id="IPR050327">
    <property type="entry name" value="Proton-linked_MCT"/>
</dbReference>
<feature type="transmembrane region" description="Helical" evidence="4">
    <location>
        <begin position="216"/>
        <end position="240"/>
    </location>
</feature>
<keyword evidence="4" id="KW-0812">Transmembrane</keyword>
<keyword evidence="4" id="KW-0472">Membrane</keyword>
<feature type="transmembrane region" description="Helical" evidence="4">
    <location>
        <begin position="284"/>
        <end position="304"/>
    </location>
</feature>
<sequence>MSSKDQDSVESRLSLDSSESQEVNIVKGYRARHEDQENNEPAGISLRSYSNIIISRTSTIAEAIRDDNEYATKHESRKIEPAPIDDVVLAPLEKTATAISAIYDGEFNKEDVISKPPDGTFWGWMCVACVMFVNAFSWGANSSYGVFLDYYTKTDHFPGANNDEFALIGGLNLGLSFMVCNLANTLVRRYPYKIVMSAGIVLIVICYFVAAEVTTITQLIMVQGLLLSIGYALVAGPSMLLIPTWFLEKRSLANGTTASGAGLAGLIFSRPVQLLIDQTGSFKWALRMIGIVCGAMLVLSTILMKSRRSLIVNTGLSLWGDIVKNFTRWDIYRQTPMISLITWNFIYGVAYTILLFSLSAYSSSIGLSYKQGSMVTTMQSVAQMVGRPALGYISARYGKANVTILFTLFLGIFSLAFWIFVNSYGALIAYGVIAGFIQGVNWVNFTPMCADVVGGGDDLVAAVSVLCFVGGPPLIVSEIIGLKLERPNSEKPFLYCQILVGVTCIVSAFVLLPFREWKIWRMFDARRHLIERKEERSEEDEIRLRRYEVLLERSVRGYLIRSFYPIKT</sequence>
<feature type="transmembrane region" description="Helical" evidence="4">
    <location>
        <begin position="121"/>
        <end position="140"/>
    </location>
</feature>
<feature type="transmembrane region" description="Helical" evidence="4">
    <location>
        <begin position="338"/>
        <end position="361"/>
    </location>
</feature>
<dbReference type="InterPro" id="IPR011701">
    <property type="entry name" value="MFS"/>
</dbReference>
<keyword evidence="4" id="KW-1133">Transmembrane helix</keyword>
<evidence type="ECO:0000256" key="1">
    <source>
        <dbReference type="ARBA" id="ARBA00004141"/>
    </source>
</evidence>
<comment type="similarity">
    <text evidence="2">Belongs to the major facilitator superfamily. Monocarboxylate porter (TC 2.A.1.13) family.</text>
</comment>
<accession>A0A448YRL7</accession>
<feature type="transmembrane region" description="Helical" evidence="4">
    <location>
        <begin position="459"/>
        <end position="480"/>
    </location>
</feature>
<dbReference type="Pfam" id="PF07690">
    <property type="entry name" value="MFS_1"/>
    <property type="match status" value="1"/>
</dbReference>
<reference evidence="5 6" key="1">
    <citation type="submission" date="2018-12" db="EMBL/GenBank/DDBJ databases">
        <authorList>
            <person name="Tiukova I."/>
            <person name="Dainat J."/>
        </authorList>
    </citation>
    <scope>NUCLEOTIDE SEQUENCE [LARGE SCALE GENOMIC DNA]</scope>
</reference>
<comment type="subcellular location">
    <subcellularLocation>
        <location evidence="1">Membrane</location>
        <topology evidence="1">Multi-pass membrane protein</topology>
    </subcellularLocation>
</comment>
<feature type="transmembrane region" description="Helical" evidence="4">
    <location>
        <begin position="402"/>
        <end position="421"/>
    </location>
</feature>
<name>A0A448YRL7_BRENA</name>
<organism evidence="5 6">
    <name type="scientific">Brettanomyces naardenensis</name>
    <name type="common">Yeast</name>
    <dbReference type="NCBI Taxonomy" id="13370"/>
    <lineage>
        <taxon>Eukaryota</taxon>
        <taxon>Fungi</taxon>
        <taxon>Dikarya</taxon>
        <taxon>Ascomycota</taxon>
        <taxon>Saccharomycotina</taxon>
        <taxon>Pichiomycetes</taxon>
        <taxon>Pichiales</taxon>
        <taxon>Pichiaceae</taxon>
        <taxon>Brettanomyces</taxon>
    </lineage>
</organism>
<gene>
    <name evidence="5" type="ORF">BRENAR_LOCUS4284</name>
</gene>
<evidence type="ECO:0000256" key="3">
    <source>
        <dbReference type="SAM" id="MobiDB-lite"/>
    </source>
</evidence>
<dbReference type="AlphaFoldDB" id="A0A448YRL7"/>
<keyword evidence="6" id="KW-1185">Reference proteome</keyword>
<evidence type="ECO:0000313" key="6">
    <source>
        <dbReference type="Proteomes" id="UP000290900"/>
    </source>
</evidence>
<dbReference type="SUPFAM" id="SSF103473">
    <property type="entry name" value="MFS general substrate transporter"/>
    <property type="match status" value="1"/>
</dbReference>
<dbReference type="OrthoDB" id="2213137at2759"/>
<feature type="transmembrane region" description="Helical" evidence="4">
    <location>
        <begin position="427"/>
        <end position="447"/>
    </location>
</feature>
<feature type="transmembrane region" description="Helical" evidence="4">
    <location>
        <begin position="492"/>
        <end position="512"/>
    </location>
</feature>
<feature type="transmembrane region" description="Helical" evidence="4">
    <location>
        <begin position="190"/>
        <end position="210"/>
    </location>
</feature>
<dbReference type="InterPro" id="IPR036259">
    <property type="entry name" value="MFS_trans_sf"/>
</dbReference>
<proteinExistence type="inferred from homology"/>
<dbReference type="GO" id="GO:0022857">
    <property type="term" value="F:transmembrane transporter activity"/>
    <property type="evidence" value="ECO:0007669"/>
    <property type="project" value="InterPro"/>
</dbReference>
<evidence type="ECO:0000313" key="5">
    <source>
        <dbReference type="EMBL" id="VEU23554.1"/>
    </source>
</evidence>
<dbReference type="EMBL" id="CAACVR010000045">
    <property type="protein sequence ID" value="VEU23554.1"/>
    <property type="molecule type" value="Genomic_DNA"/>
</dbReference>
<feature type="transmembrane region" description="Helical" evidence="4">
    <location>
        <begin position="252"/>
        <end position="272"/>
    </location>
</feature>
<dbReference type="Gene3D" id="1.20.1250.20">
    <property type="entry name" value="MFS general substrate transporter like domains"/>
    <property type="match status" value="2"/>
</dbReference>
<protein>
    <submittedName>
        <fullName evidence="5">DEKNAAC104520</fullName>
    </submittedName>
</protein>
<feature type="compositionally biased region" description="Basic and acidic residues" evidence="3">
    <location>
        <begin position="1"/>
        <end position="10"/>
    </location>
</feature>
<dbReference type="PANTHER" id="PTHR11360:SF315">
    <property type="entry name" value="TRANSPORTER MCH2-RELATED"/>
    <property type="match status" value="1"/>
</dbReference>
<dbReference type="InParanoid" id="A0A448YRL7"/>
<feature type="transmembrane region" description="Helical" evidence="4">
    <location>
        <begin position="165"/>
        <end position="183"/>
    </location>
</feature>